<dbReference type="Proteomes" id="UP000463470">
    <property type="component" value="Unassembled WGS sequence"/>
</dbReference>
<evidence type="ECO:0000313" key="2">
    <source>
        <dbReference type="Proteomes" id="UP000463470"/>
    </source>
</evidence>
<sequence length="56" mass="5876">MGRILRMGVMGTLGLLALGFALGLLAGTGELGTTGKRGIKVGRFRTARYRRPKAAS</sequence>
<protein>
    <submittedName>
        <fullName evidence="1">Uncharacterized protein</fullName>
    </submittedName>
</protein>
<dbReference type="AlphaFoldDB" id="A0A845L069"/>
<proteinExistence type="predicted"/>
<evidence type="ECO:0000313" key="1">
    <source>
        <dbReference type="EMBL" id="MZP28269.1"/>
    </source>
</evidence>
<name>A0A845L069_9FIRM</name>
<gene>
    <name evidence="1" type="ORF">GTO91_00840</name>
</gene>
<accession>A0A845L069</accession>
<keyword evidence="2" id="KW-1185">Reference proteome</keyword>
<organism evidence="1 2">
    <name type="scientific">Heliomicrobium undosum</name>
    <dbReference type="NCBI Taxonomy" id="121734"/>
    <lineage>
        <taxon>Bacteria</taxon>
        <taxon>Bacillati</taxon>
        <taxon>Bacillota</taxon>
        <taxon>Clostridia</taxon>
        <taxon>Eubacteriales</taxon>
        <taxon>Heliobacteriaceae</taxon>
        <taxon>Heliomicrobium</taxon>
    </lineage>
</organism>
<dbReference type="RefSeq" id="WP_161253364.1">
    <property type="nucleotide sequence ID" value="NZ_WXEY01000001.1"/>
</dbReference>
<dbReference type="EMBL" id="WXEY01000001">
    <property type="protein sequence ID" value="MZP28269.1"/>
    <property type="molecule type" value="Genomic_DNA"/>
</dbReference>
<comment type="caution">
    <text evidence="1">The sequence shown here is derived from an EMBL/GenBank/DDBJ whole genome shotgun (WGS) entry which is preliminary data.</text>
</comment>
<reference evidence="1 2" key="1">
    <citation type="submission" date="2020-01" db="EMBL/GenBank/DDBJ databases">
        <title>Whole-genome sequence of Heliobacterium undosum DSM 13378.</title>
        <authorList>
            <person name="Kyndt J.A."/>
            <person name="Meyer T.E."/>
        </authorList>
    </citation>
    <scope>NUCLEOTIDE SEQUENCE [LARGE SCALE GENOMIC DNA]</scope>
    <source>
        <strain evidence="1 2">DSM 13378</strain>
    </source>
</reference>